<dbReference type="PANTHER" id="PTHR42894:SF1">
    <property type="entry name" value="N-(5'-PHOSPHORIBOSYL)ANTHRANILATE ISOMERASE"/>
    <property type="match status" value="1"/>
</dbReference>
<dbReference type="GO" id="GO:0004640">
    <property type="term" value="F:phosphoribosylanthranilate isomerase activity"/>
    <property type="evidence" value="ECO:0007669"/>
    <property type="project" value="UniProtKB-UniRule"/>
</dbReference>
<dbReference type="InterPro" id="IPR011060">
    <property type="entry name" value="RibuloseP-bd_barrel"/>
</dbReference>
<dbReference type="Pfam" id="PF00697">
    <property type="entry name" value="PRAI"/>
    <property type="match status" value="1"/>
</dbReference>
<dbReference type="STRING" id="989403.SAMN05421798_103163"/>
<comment type="pathway">
    <text evidence="2 9">Amino-acid biosynthesis; L-tryptophan biosynthesis; L-tryptophan from chorismate: step 3/5.</text>
</comment>
<comment type="catalytic activity">
    <reaction evidence="1 9">
        <text>N-(5-phospho-beta-D-ribosyl)anthranilate = 1-(2-carboxyphenylamino)-1-deoxy-D-ribulose 5-phosphate</text>
        <dbReference type="Rhea" id="RHEA:21540"/>
        <dbReference type="ChEBI" id="CHEBI:18277"/>
        <dbReference type="ChEBI" id="CHEBI:58613"/>
        <dbReference type="EC" id="5.3.1.24"/>
    </reaction>
</comment>
<evidence type="ECO:0000256" key="4">
    <source>
        <dbReference type="ARBA" id="ARBA00022272"/>
    </source>
</evidence>
<sequence length="243" mass="25806">MSGAFFLSALSFSQMTIAQGENGMPTNARTRLKICCISTSSEAALAVACGADAVGLVAHMPSGPGVIEDDLILNIARHVPPPVSTWLLTSRTSANDIVEHALTCGTNTLQIVSPIDPGEYQELRLNLPASTRIVQVVHVEDEYSLEIAQEYSGVADAVLLDSGSPSQNELGGTGRTHNWDLSRHIVNKLDIPVFLAGGLTPQNVIEAIELVRPYGVDVCTGVRVDGRLNRTKLSEFAAAIACT</sequence>
<dbReference type="InterPro" id="IPR044643">
    <property type="entry name" value="TrpF_fam"/>
</dbReference>
<evidence type="ECO:0000256" key="1">
    <source>
        <dbReference type="ARBA" id="ARBA00001164"/>
    </source>
</evidence>
<dbReference type="InterPro" id="IPR013785">
    <property type="entry name" value="Aldolase_TIM"/>
</dbReference>
<evidence type="ECO:0000256" key="8">
    <source>
        <dbReference type="ARBA" id="ARBA00023235"/>
    </source>
</evidence>
<comment type="caution">
    <text evidence="11">The sequence shown here is derived from an EMBL/GenBank/DDBJ whole genome shotgun (WGS) entry which is preliminary data.</text>
</comment>
<accession>A0A166B8E0</accession>
<keyword evidence="6 9" id="KW-0822">Tryptophan biosynthesis</keyword>
<dbReference type="EMBL" id="LMCB01000001">
    <property type="protein sequence ID" value="KZL22012.1"/>
    <property type="molecule type" value="Genomic_DNA"/>
</dbReference>
<dbReference type="EC" id="5.3.1.24" evidence="3 9"/>
<evidence type="ECO:0000313" key="12">
    <source>
        <dbReference type="Proteomes" id="UP000076577"/>
    </source>
</evidence>
<keyword evidence="12" id="KW-1185">Reference proteome</keyword>
<dbReference type="PATRIC" id="fig|989403.3.peg.39"/>
<organism evidence="11 12">
    <name type="scientific">Pseudovibrio axinellae</name>
    <dbReference type="NCBI Taxonomy" id="989403"/>
    <lineage>
        <taxon>Bacteria</taxon>
        <taxon>Pseudomonadati</taxon>
        <taxon>Pseudomonadota</taxon>
        <taxon>Alphaproteobacteria</taxon>
        <taxon>Hyphomicrobiales</taxon>
        <taxon>Stappiaceae</taxon>
        <taxon>Pseudovibrio</taxon>
    </lineage>
</organism>
<feature type="domain" description="N-(5'phosphoribosyl) anthranilate isomerase (PRAI)" evidence="10">
    <location>
        <begin position="119"/>
        <end position="237"/>
    </location>
</feature>
<dbReference type="PANTHER" id="PTHR42894">
    <property type="entry name" value="N-(5'-PHOSPHORIBOSYL)ANTHRANILATE ISOMERASE"/>
    <property type="match status" value="1"/>
</dbReference>
<dbReference type="Gene3D" id="3.20.20.70">
    <property type="entry name" value="Aldolase class I"/>
    <property type="match status" value="1"/>
</dbReference>
<dbReference type="GO" id="GO:0000162">
    <property type="term" value="P:L-tryptophan biosynthetic process"/>
    <property type="evidence" value="ECO:0007669"/>
    <property type="project" value="UniProtKB-UniRule"/>
</dbReference>
<evidence type="ECO:0000259" key="10">
    <source>
        <dbReference type="Pfam" id="PF00697"/>
    </source>
</evidence>
<keyword evidence="7 9" id="KW-0057">Aromatic amino acid biosynthesis</keyword>
<evidence type="ECO:0000256" key="5">
    <source>
        <dbReference type="ARBA" id="ARBA00022605"/>
    </source>
</evidence>
<evidence type="ECO:0000256" key="6">
    <source>
        <dbReference type="ARBA" id="ARBA00022822"/>
    </source>
</evidence>
<dbReference type="Proteomes" id="UP000076577">
    <property type="component" value="Unassembled WGS sequence"/>
</dbReference>
<protein>
    <recommendedName>
        <fullName evidence="4 9">N-(5'-phosphoribosyl)anthranilate isomerase</fullName>
        <shortName evidence="9">PRAI</shortName>
        <ecNumber evidence="3 9">5.3.1.24</ecNumber>
    </recommendedName>
</protein>
<evidence type="ECO:0000256" key="2">
    <source>
        <dbReference type="ARBA" id="ARBA00004664"/>
    </source>
</evidence>
<dbReference type="CDD" id="cd00405">
    <property type="entry name" value="PRAI"/>
    <property type="match status" value="1"/>
</dbReference>
<evidence type="ECO:0000256" key="3">
    <source>
        <dbReference type="ARBA" id="ARBA00012572"/>
    </source>
</evidence>
<reference evidence="11 12" key="1">
    <citation type="journal article" date="2016" name="Front. Microbiol.">
        <title>Comparative Genomic Analysis Reveals a Diverse Repertoire of Genes Involved in Prokaryote-Eukaryote Interactions within the Pseudovibrio Genus.</title>
        <authorList>
            <person name="Romano S."/>
            <person name="Fernandez-Guerra A."/>
            <person name="Reen F.J."/>
            <person name="Glockner F.O."/>
            <person name="Crowley S.P."/>
            <person name="O'Sullivan O."/>
            <person name="Cotter P.D."/>
            <person name="Adams C."/>
            <person name="Dobson A.D."/>
            <person name="O'Gara F."/>
        </authorList>
    </citation>
    <scope>NUCLEOTIDE SEQUENCE [LARGE SCALE GENOMIC DNA]</scope>
    <source>
        <strain evidence="11 12">Ad2</strain>
    </source>
</reference>
<evidence type="ECO:0000256" key="9">
    <source>
        <dbReference type="HAMAP-Rule" id="MF_00135"/>
    </source>
</evidence>
<keyword evidence="8 9" id="KW-0413">Isomerase</keyword>
<dbReference type="SUPFAM" id="SSF51366">
    <property type="entry name" value="Ribulose-phoshate binding barrel"/>
    <property type="match status" value="1"/>
</dbReference>
<gene>
    <name evidence="11" type="primary">trpF_1</name>
    <name evidence="9" type="synonym">trpF</name>
    <name evidence="11" type="ORF">PsAD2_00037</name>
</gene>
<evidence type="ECO:0000313" key="11">
    <source>
        <dbReference type="EMBL" id="KZL22012.1"/>
    </source>
</evidence>
<comment type="similarity">
    <text evidence="9">Belongs to the TrpF family.</text>
</comment>
<evidence type="ECO:0000256" key="7">
    <source>
        <dbReference type="ARBA" id="ARBA00023141"/>
    </source>
</evidence>
<proteinExistence type="inferred from homology"/>
<name>A0A166B8E0_9HYPH</name>
<dbReference type="UniPathway" id="UPA00035">
    <property type="reaction ID" value="UER00042"/>
</dbReference>
<dbReference type="InterPro" id="IPR001240">
    <property type="entry name" value="PRAI_dom"/>
</dbReference>
<dbReference type="HAMAP" id="MF_00135">
    <property type="entry name" value="PRAI"/>
    <property type="match status" value="1"/>
</dbReference>
<dbReference type="AlphaFoldDB" id="A0A166B8E0"/>
<keyword evidence="5 9" id="KW-0028">Amino-acid biosynthesis</keyword>